<keyword evidence="5" id="KW-0378">Hydrolase</keyword>
<dbReference type="InterPro" id="IPR050951">
    <property type="entry name" value="Retrovirus_Pol_polyprotein"/>
</dbReference>
<evidence type="ECO:0000256" key="6">
    <source>
        <dbReference type="ARBA" id="ARBA00022918"/>
    </source>
</evidence>
<proteinExistence type="predicted"/>
<evidence type="ECO:0000256" key="3">
    <source>
        <dbReference type="ARBA" id="ARBA00022722"/>
    </source>
</evidence>
<dbReference type="Pfam" id="PF17917">
    <property type="entry name" value="RT_RNaseH"/>
    <property type="match status" value="1"/>
</dbReference>
<keyword evidence="1" id="KW-0808">Transferase</keyword>
<dbReference type="GO" id="GO:0003964">
    <property type="term" value="F:RNA-directed DNA polymerase activity"/>
    <property type="evidence" value="ECO:0007669"/>
    <property type="project" value="UniProtKB-KW"/>
</dbReference>
<evidence type="ECO:0000256" key="5">
    <source>
        <dbReference type="ARBA" id="ARBA00022801"/>
    </source>
</evidence>
<evidence type="ECO:0000259" key="7">
    <source>
        <dbReference type="Pfam" id="PF17917"/>
    </source>
</evidence>
<dbReference type="EMBL" id="CACVKT020004042">
    <property type="protein sequence ID" value="CAC5387826.1"/>
    <property type="molecule type" value="Genomic_DNA"/>
</dbReference>
<dbReference type="PANTHER" id="PTHR37984">
    <property type="entry name" value="PROTEIN CBG26694"/>
    <property type="match status" value="1"/>
</dbReference>
<evidence type="ECO:0000256" key="4">
    <source>
        <dbReference type="ARBA" id="ARBA00022759"/>
    </source>
</evidence>
<dbReference type="OrthoDB" id="6250588at2759"/>
<evidence type="ECO:0000313" key="8">
    <source>
        <dbReference type="EMBL" id="CAC5387826.1"/>
    </source>
</evidence>
<keyword evidence="9" id="KW-1185">Reference proteome</keyword>
<keyword evidence="6" id="KW-0695">RNA-directed DNA polymerase</keyword>
<name>A0A6J8BWN5_MYTCO</name>
<dbReference type="AlphaFoldDB" id="A0A6J8BWN5"/>
<dbReference type="InterPro" id="IPR043502">
    <property type="entry name" value="DNA/RNA_pol_sf"/>
</dbReference>
<dbReference type="Proteomes" id="UP000507470">
    <property type="component" value="Unassembled WGS sequence"/>
</dbReference>
<sequence length="168" mass="19801">MEKFHQYTYGRNVCVESDHKPLEIIYKKPLFQAPKRLQRMLLRLQRYTIEINYKPGRYMYIADTLSRAYLNNGNNKSEKQDEICHVRSDIEMELENINMGDYLAISAKRQKDIADATMKDPILLKLIDKVAKGWTEINIQQDIAPYYHPRRTVDTKVELFSRGPLCNS</sequence>
<dbReference type="GO" id="GO:0004519">
    <property type="term" value="F:endonuclease activity"/>
    <property type="evidence" value="ECO:0007669"/>
    <property type="project" value="UniProtKB-KW"/>
</dbReference>
<reference evidence="8 9" key="1">
    <citation type="submission" date="2020-06" db="EMBL/GenBank/DDBJ databases">
        <authorList>
            <person name="Li R."/>
            <person name="Bekaert M."/>
        </authorList>
    </citation>
    <scope>NUCLEOTIDE SEQUENCE [LARGE SCALE GENOMIC DNA]</scope>
    <source>
        <strain evidence="9">wild</strain>
    </source>
</reference>
<gene>
    <name evidence="8" type="ORF">MCOR_23110</name>
</gene>
<organism evidence="8 9">
    <name type="scientific">Mytilus coruscus</name>
    <name type="common">Sea mussel</name>
    <dbReference type="NCBI Taxonomy" id="42192"/>
    <lineage>
        <taxon>Eukaryota</taxon>
        <taxon>Metazoa</taxon>
        <taxon>Spiralia</taxon>
        <taxon>Lophotrochozoa</taxon>
        <taxon>Mollusca</taxon>
        <taxon>Bivalvia</taxon>
        <taxon>Autobranchia</taxon>
        <taxon>Pteriomorphia</taxon>
        <taxon>Mytilida</taxon>
        <taxon>Mytiloidea</taxon>
        <taxon>Mytilidae</taxon>
        <taxon>Mytilinae</taxon>
        <taxon>Mytilus</taxon>
    </lineage>
</organism>
<protein>
    <recommendedName>
        <fullName evidence="7">Reverse transcriptase RNase H-like domain-containing protein</fullName>
    </recommendedName>
</protein>
<evidence type="ECO:0000313" key="9">
    <source>
        <dbReference type="Proteomes" id="UP000507470"/>
    </source>
</evidence>
<dbReference type="SUPFAM" id="SSF56672">
    <property type="entry name" value="DNA/RNA polymerases"/>
    <property type="match status" value="1"/>
</dbReference>
<dbReference type="PANTHER" id="PTHR37984:SF8">
    <property type="entry name" value="CCHC-TYPE DOMAIN-CONTAINING PROTEIN"/>
    <property type="match status" value="1"/>
</dbReference>
<keyword evidence="4" id="KW-0255">Endonuclease</keyword>
<dbReference type="InterPro" id="IPR041373">
    <property type="entry name" value="RT_RNaseH"/>
</dbReference>
<evidence type="ECO:0000256" key="2">
    <source>
        <dbReference type="ARBA" id="ARBA00022695"/>
    </source>
</evidence>
<dbReference type="GO" id="GO:0016787">
    <property type="term" value="F:hydrolase activity"/>
    <property type="evidence" value="ECO:0007669"/>
    <property type="project" value="UniProtKB-KW"/>
</dbReference>
<keyword evidence="3" id="KW-0540">Nuclease</keyword>
<feature type="domain" description="Reverse transcriptase RNase H-like" evidence="7">
    <location>
        <begin position="1"/>
        <end position="47"/>
    </location>
</feature>
<keyword evidence="2" id="KW-0548">Nucleotidyltransferase</keyword>
<evidence type="ECO:0000256" key="1">
    <source>
        <dbReference type="ARBA" id="ARBA00022679"/>
    </source>
</evidence>
<accession>A0A6J8BWN5</accession>